<evidence type="ECO:0000256" key="4">
    <source>
        <dbReference type="ARBA" id="ARBA00023125"/>
    </source>
</evidence>
<dbReference type="GO" id="GO:0016020">
    <property type="term" value="C:membrane"/>
    <property type="evidence" value="ECO:0007669"/>
    <property type="project" value="InterPro"/>
</dbReference>
<feature type="domain" description="Peptidase S24/S26A/S26B/S26C" evidence="7">
    <location>
        <begin position="141"/>
        <end position="251"/>
    </location>
</feature>
<dbReference type="CDD" id="cd06529">
    <property type="entry name" value="S24_LexA-like"/>
    <property type="match status" value="1"/>
</dbReference>
<dbReference type="PANTHER" id="PTHR40661:SF3">
    <property type="entry name" value="FELS-1 PROPHAGE TRANSCRIPTIONAL REGULATOR"/>
    <property type="match status" value="1"/>
</dbReference>
<dbReference type="RefSeq" id="WP_127727633.1">
    <property type="nucleotide sequence ID" value="NZ_SACP01000003.1"/>
</dbReference>
<dbReference type="EMBL" id="SACP01000003">
    <property type="protein sequence ID" value="RVU20658.1"/>
    <property type="molecule type" value="Genomic_DNA"/>
</dbReference>
<dbReference type="InterPro" id="IPR039418">
    <property type="entry name" value="LexA-like"/>
</dbReference>
<keyword evidence="2" id="KW-0378">Hydrolase</keyword>
<dbReference type="InterPro" id="IPR019756">
    <property type="entry name" value="Pept_S26A_signal_pept_1_Ser-AS"/>
</dbReference>
<evidence type="ECO:0000313" key="8">
    <source>
        <dbReference type="EMBL" id="RVU20658.1"/>
    </source>
</evidence>
<evidence type="ECO:0000259" key="7">
    <source>
        <dbReference type="Pfam" id="PF00717"/>
    </source>
</evidence>
<dbReference type="AlphaFoldDB" id="A0A3S2YW43"/>
<accession>A0A3S2YW43</accession>
<dbReference type="Gene3D" id="1.10.260.40">
    <property type="entry name" value="lambda repressor-like DNA-binding domains"/>
    <property type="match status" value="1"/>
</dbReference>
<keyword evidence="3" id="KW-0805">Transcription regulation</keyword>
<dbReference type="OrthoDB" id="528805at2"/>
<evidence type="ECO:0000256" key="5">
    <source>
        <dbReference type="ARBA" id="ARBA00023163"/>
    </source>
</evidence>
<proteinExistence type="predicted"/>
<dbReference type="GO" id="GO:0003677">
    <property type="term" value="F:DNA binding"/>
    <property type="evidence" value="ECO:0007669"/>
    <property type="project" value="UniProtKB-KW"/>
</dbReference>
<name>A0A3S2YW43_9HYPH</name>
<keyword evidence="1" id="KW-0645">Protease</keyword>
<dbReference type="Gene3D" id="2.10.109.10">
    <property type="entry name" value="Umud Fragment, subunit A"/>
    <property type="match status" value="1"/>
</dbReference>
<keyword evidence="9" id="KW-1185">Reference proteome</keyword>
<dbReference type="InterPro" id="IPR036286">
    <property type="entry name" value="LexA/Signal_pep-like_sf"/>
</dbReference>
<evidence type="ECO:0000256" key="3">
    <source>
        <dbReference type="ARBA" id="ARBA00023015"/>
    </source>
</evidence>
<evidence type="ECO:0000313" key="9">
    <source>
        <dbReference type="Proteomes" id="UP000286997"/>
    </source>
</evidence>
<feature type="compositionally biased region" description="Polar residues" evidence="6">
    <location>
        <begin position="100"/>
        <end position="109"/>
    </location>
</feature>
<evidence type="ECO:0000256" key="1">
    <source>
        <dbReference type="ARBA" id="ARBA00022670"/>
    </source>
</evidence>
<reference evidence="8 9" key="1">
    <citation type="submission" date="2019-01" db="EMBL/GenBank/DDBJ databases">
        <authorList>
            <person name="Chen W.-M."/>
        </authorList>
    </citation>
    <scope>NUCLEOTIDE SEQUENCE [LARGE SCALE GENOMIC DNA]</scope>
    <source>
        <strain evidence="8 9">TER-1</strain>
    </source>
</reference>
<feature type="region of interest" description="Disordered" evidence="6">
    <location>
        <begin position="82"/>
        <end position="109"/>
    </location>
</feature>
<dbReference type="Proteomes" id="UP000286997">
    <property type="component" value="Unassembled WGS sequence"/>
</dbReference>
<dbReference type="InterPro" id="IPR010982">
    <property type="entry name" value="Lambda_DNA-bd_dom_sf"/>
</dbReference>
<dbReference type="PROSITE" id="PS00501">
    <property type="entry name" value="SPASE_I_1"/>
    <property type="match status" value="1"/>
</dbReference>
<keyword evidence="5" id="KW-0804">Transcription</keyword>
<gene>
    <name evidence="8" type="ORF">EOE48_04735</name>
</gene>
<dbReference type="GO" id="GO:0006508">
    <property type="term" value="P:proteolysis"/>
    <property type="evidence" value="ECO:0007669"/>
    <property type="project" value="UniProtKB-KW"/>
</dbReference>
<keyword evidence="4" id="KW-0238">DNA-binding</keyword>
<sequence>MADSSDASARPVFGFHDFMDDRLRDRISQAVTKLGGSTAAGEIVGVSDEAIGRWRRGPTKPPFPGVVALCRAAKFRVEWMATGEGPRDTGSSDEVPGGTKQEQIGSGMVQSPTQTLPASGFVMLPRLHVEALAGRGAVPPDDETAGTIALKEGFLRGLGVQPRNAHVLPIRGDSMYPTLKSGDVVIVDTSVIDVLEEGLYTLVIGGMVRAKRLQPLAGGGVRVISDNKAEGYADEVVSRADLDGLRIVGRIKGMLRQLDGD</sequence>
<organism evidence="8 9">
    <name type="scientific">Methylobacterium oryzihabitans</name>
    <dbReference type="NCBI Taxonomy" id="2499852"/>
    <lineage>
        <taxon>Bacteria</taxon>
        <taxon>Pseudomonadati</taxon>
        <taxon>Pseudomonadota</taxon>
        <taxon>Alphaproteobacteria</taxon>
        <taxon>Hyphomicrobiales</taxon>
        <taxon>Methylobacteriaceae</taxon>
        <taxon>Methylobacterium</taxon>
    </lineage>
</organism>
<evidence type="ECO:0000256" key="6">
    <source>
        <dbReference type="SAM" id="MobiDB-lite"/>
    </source>
</evidence>
<dbReference type="Pfam" id="PF00717">
    <property type="entry name" value="Peptidase_S24"/>
    <property type="match status" value="1"/>
</dbReference>
<evidence type="ECO:0000256" key="2">
    <source>
        <dbReference type="ARBA" id="ARBA00022801"/>
    </source>
</evidence>
<dbReference type="SUPFAM" id="SSF51306">
    <property type="entry name" value="LexA/Signal peptidase"/>
    <property type="match status" value="1"/>
</dbReference>
<comment type="caution">
    <text evidence="8">The sequence shown here is derived from an EMBL/GenBank/DDBJ whole genome shotgun (WGS) entry which is preliminary data.</text>
</comment>
<dbReference type="InterPro" id="IPR015927">
    <property type="entry name" value="Peptidase_S24_S26A/B/C"/>
</dbReference>
<dbReference type="PANTHER" id="PTHR40661">
    <property type="match status" value="1"/>
</dbReference>
<dbReference type="GO" id="GO:0004252">
    <property type="term" value="F:serine-type endopeptidase activity"/>
    <property type="evidence" value="ECO:0007669"/>
    <property type="project" value="InterPro"/>
</dbReference>
<protein>
    <recommendedName>
        <fullName evidence="7">Peptidase S24/S26A/S26B/S26C domain-containing protein</fullName>
    </recommendedName>
</protein>